<dbReference type="GO" id="GO:0016705">
    <property type="term" value="F:oxidoreductase activity, acting on paired donors, with incorporation or reduction of molecular oxygen"/>
    <property type="evidence" value="ECO:0007669"/>
    <property type="project" value="InterPro"/>
</dbReference>
<dbReference type="InterPro" id="IPR036188">
    <property type="entry name" value="FAD/NAD-bd_sf"/>
</dbReference>
<dbReference type="InterPro" id="IPR010108">
    <property type="entry name" value="Lycopene_cyclase_b/e"/>
</dbReference>
<keyword evidence="5" id="KW-1185">Reference proteome</keyword>
<accession>A0A2V0P175</accession>
<organism evidence="4 5">
    <name type="scientific">Raphidocelis subcapitata</name>
    <dbReference type="NCBI Taxonomy" id="307507"/>
    <lineage>
        <taxon>Eukaryota</taxon>
        <taxon>Viridiplantae</taxon>
        <taxon>Chlorophyta</taxon>
        <taxon>core chlorophytes</taxon>
        <taxon>Chlorophyceae</taxon>
        <taxon>CS clade</taxon>
        <taxon>Sphaeropleales</taxon>
        <taxon>Selenastraceae</taxon>
        <taxon>Raphidocelis</taxon>
    </lineage>
</organism>
<protein>
    <submittedName>
        <fullName evidence="4">Chloroplast lycopene epsilon-cyclase</fullName>
    </submittedName>
</protein>
<dbReference type="AlphaFoldDB" id="A0A2V0P175"/>
<dbReference type="Gene3D" id="3.50.50.60">
    <property type="entry name" value="FAD/NAD(P)-binding domain"/>
    <property type="match status" value="1"/>
</dbReference>
<dbReference type="NCBIfam" id="TIGR01790">
    <property type="entry name" value="carotene-cycl"/>
    <property type="match status" value="1"/>
</dbReference>
<feature type="compositionally biased region" description="Low complexity" evidence="3">
    <location>
        <begin position="7"/>
        <end position="18"/>
    </location>
</feature>
<dbReference type="FunCoup" id="A0A2V0P175">
    <property type="interactions" value="214"/>
</dbReference>
<proteinExistence type="inferred from homology"/>
<evidence type="ECO:0000256" key="3">
    <source>
        <dbReference type="SAM" id="MobiDB-lite"/>
    </source>
</evidence>
<evidence type="ECO:0000256" key="1">
    <source>
        <dbReference type="ARBA" id="ARBA00004829"/>
    </source>
</evidence>
<comment type="pathway">
    <text evidence="1">Carotenoid biosynthesis.</text>
</comment>
<dbReference type="OrthoDB" id="1716816at2759"/>
<dbReference type="SMR" id="A0A2V0P175"/>
<gene>
    <name evidence="4" type="ORF">Rsub_06336</name>
</gene>
<comment type="similarity">
    <text evidence="2">Belongs to the lycopene cyclase family.</text>
</comment>
<dbReference type="EMBL" id="BDRX01000042">
    <property type="protein sequence ID" value="GBF93614.1"/>
    <property type="molecule type" value="Genomic_DNA"/>
</dbReference>
<evidence type="ECO:0000313" key="4">
    <source>
        <dbReference type="EMBL" id="GBF93614.1"/>
    </source>
</evidence>
<evidence type="ECO:0000313" key="5">
    <source>
        <dbReference type="Proteomes" id="UP000247498"/>
    </source>
</evidence>
<dbReference type="PANTHER" id="PTHR39757:SF3">
    <property type="entry name" value="LYCOPENE EPSILON CYCLASE, CHLOROPLASTIC"/>
    <property type="match status" value="1"/>
</dbReference>
<reference evidence="4 5" key="1">
    <citation type="journal article" date="2018" name="Sci. Rep.">
        <title>Raphidocelis subcapitata (=Pseudokirchneriella subcapitata) provides an insight into genome evolution and environmental adaptations in the Sphaeropleales.</title>
        <authorList>
            <person name="Suzuki S."/>
            <person name="Yamaguchi H."/>
            <person name="Nakajima N."/>
            <person name="Kawachi M."/>
        </authorList>
    </citation>
    <scope>NUCLEOTIDE SEQUENCE [LARGE SCALE GENOMIC DNA]</scope>
    <source>
        <strain evidence="4 5">NIES-35</strain>
    </source>
</reference>
<dbReference type="PANTHER" id="PTHR39757">
    <property type="match status" value="1"/>
</dbReference>
<feature type="compositionally biased region" description="Basic residues" evidence="3">
    <location>
        <begin position="19"/>
        <end position="28"/>
    </location>
</feature>
<dbReference type="STRING" id="307507.A0A2V0P175"/>
<dbReference type="InParanoid" id="A0A2V0P175"/>
<dbReference type="GO" id="GO:0016117">
    <property type="term" value="P:carotenoid biosynthetic process"/>
    <property type="evidence" value="ECO:0007669"/>
    <property type="project" value="InterPro"/>
</dbReference>
<comment type="caution">
    <text evidence="4">The sequence shown here is derived from an EMBL/GenBank/DDBJ whole genome shotgun (WGS) entry which is preliminary data.</text>
</comment>
<feature type="region of interest" description="Disordered" evidence="3">
    <location>
        <begin position="1"/>
        <end position="31"/>
    </location>
</feature>
<dbReference type="Pfam" id="PF05834">
    <property type="entry name" value="Lycopene_cycl"/>
    <property type="match status" value="1"/>
</dbReference>
<dbReference type="GO" id="GO:0016860">
    <property type="term" value="F:intramolecular oxidoreductase activity"/>
    <property type="evidence" value="ECO:0007669"/>
    <property type="project" value="UniProtKB-ARBA"/>
</dbReference>
<name>A0A2V0P175_9CHLO</name>
<dbReference type="SUPFAM" id="SSF51905">
    <property type="entry name" value="FAD/NAD(P)-binding domain"/>
    <property type="match status" value="1"/>
</dbReference>
<evidence type="ECO:0000256" key="2">
    <source>
        <dbReference type="ARBA" id="ARBA00006599"/>
    </source>
</evidence>
<dbReference type="Proteomes" id="UP000247498">
    <property type="component" value="Unassembled WGS sequence"/>
</dbReference>
<sequence>MQSLGPARGVQGRACGQRQQRRSGRAHWGRFGLNYTSSSRCTAVRAVASPPEQAAVRPAAAPPAPDANQRIREGGTEAGLVLAQSSKRDPEQPSLASQLPPLAPGAALDVAVVGCGPAGLFLAAQLAERGLKVGLIGPDVPFVNNYGVWVDEFKAVGLEDTLELTFPDAQCWFGEGHEVRVGRAYGRVSRRKLRARLTSLCANAGVAYLADEVTAIETPDGPGASSRLATAGGAALGARLVALASGQAAGRFLKYEEGAPAVAAQTAYGIEAEVEGYSDAYDPKAMLFMDYRRHHTGVWEGSAQRLQRGKHPNAADGLWGSSGEVPSFLYAMPLANGRVFLEETCLVARPALPFSVLKRRLERRMAAMGLKLKTVHEEEWSYIPVGGPLPLPGQPVAAFGAAANLVHPATGFSVSRSLREAPAAAAAAAAALARPDAGAREAAAAVWEALWPAERRRQAAFHLFGMELLIQLDLGSTNDFFRTFFALPQTYWRGFLGSSLSSGQLVVFALLTFALAPAGIKGKLVSHLITDPSGAYLAQKYLGGSSEGSSSSGGGADGGGSSDGPRVAAAAGLLLALSQIAAARGGDA</sequence>